<dbReference type="Proteomes" id="UP000789833">
    <property type="component" value="Unassembled WGS sequence"/>
</dbReference>
<dbReference type="PANTHER" id="PTHR47197:SF3">
    <property type="entry name" value="DIHYDRO-HEME D1 DEHYDROGENASE"/>
    <property type="match status" value="1"/>
</dbReference>
<gene>
    <name evidence="1" type="ORF">BACCIP111883_01454</name>
</gene>
<dbReference type="SUPFAM" id="SSF51004">
    <property type="entry name" value="C-terminal (heme d1) domain of cytochrome cd1-nitrite reductase"/>
    <property type="match status" value="1"/>
</dbReference>
<dbReference type="EMBL" id="CAKJTJ010000005">
    <property type="protein sequence ID" value="CAG9620685.1"/>
    <property type="molecule type" value="Genomic_DNA"/>
</dbReference>
<proteinExistence type="predicted"/>
<name>A0ABN8A6L5_9BACI</name>
<evidence type="ECO:0000313" key="2">
    <source>
        <dbReference type="Proteomes" id="UP000789833"/>
    </source>
</evidence>
<comment type="caution">
    <text evidence="1">The sequence shown here is derived from an EMBL/GenBank/DDBJ whole genome shotgun (WGS) entry which is preliminary data.</text>
</comment>
<dbReference type="InterPro" id="IPR051200">
    <property type="entry name" value="Host-pathogen_enzymatic-act"/>
</dbReference>
<dbReference type="RefSeq" id="WP_230500593.1">
    <property type="nucleotide sequence ID" value="NZ_CAKJTJ010000005.1"/>
</dbReference>
<dbReference type="Gene3D" id="2.130.10.10">
    <property type="entry name" value="YVTN repeat-like/Quinoprotein amine dehydrogenase"/>
    <property type="match status" value="2"/>
</dbReference>
<dbReference type="InterPro" id="IPR015943">
    <property type="entry name" value="WD40/YVTN_repeat-like_dom_sf"/>
</dbReference>
<keyword evidence="2" id="KW-1185">Reference proteome</keyword>
<sequence>MKKIIVFLVVVLTFSGCNNNEIQLPTTNNLDSTIYITHLKENAITAMDISTGKQEKVSLPFTFSSIVEISSGFFIASVKEEEKLYKINVEEKIISPFLNVGNGIVDLLYDSQEKSLYAANVISNTIQVIDVQSEKQVNDIKVGEYPSKMLLNGQQLFVLSAGSSEVYKIDTTSNNITDSINVNPRPEGLQFDGKYLWTGGHGATGSLNDRIFGYDPETKKEEISVQTGLMPIQILQEDEGSDIFVLSHGDHSLSKLDPDTYSVEQKIFVGDNPSNMIVDKNNLYITCLDGDELAIIDKNTLEVQNVFVIENGPFLLFKGGNER</sequence>
<dbReference type="PANTHER" id="PTHR47197">
    <property type="entry name" value="PROTEIN NIRF"/>
    <property type="match status" value="1"/>
</dbReference>
<accession>A0ABN8A6L5</accession>
<dbReference type="InterPro" id="IPR011048">
    <property type="entry name" value="Haem_d1_sf"/>
</dbReference>
<reference evidence="1 2" key="1">
    <citation type="submission" date="2021-10" db="EMBL/GenBank/DDBJ databases">
        <authorList>
            <person name="Criscuolo A."/>
        </authorList>
    </citation>
    <scope>NUCLEOTIDE SEQUENCE [LARGE SCALE GENOMIC DNA]</scope>
    <source>
        <strain evidence="2">CIP 111883</strain>
    </source>
</reference>
<protein>
    <recommendedName>
        <fullName evidence="3">YncE family protein</fullName>
    </recommendedName>
</protein>
<dbReference type="PROSITE" id="PS51257">
    <property type="entry name" value="PROKAR_LIPOPROTEIN"/>
    <property type="match status" value="1"/>
</dbReference>
<dbReference type="InterPro" id="IPR011964">
    <property type="entry name" value="YVTN_b-propeller_repeat"/>
</dbReference>
<dbReference type="NCBIfam" id="TIGR02276">
    <property type="entry name" value="beta_rpt_yvtn"/>
    <property type="match status" value="1"/>
</dbReference>
<organism evidence="1 2">
    <name type="scientific">Sutcliffiella rhizosphaerae</name>
    <dbReference type="NCBI Taxonomy" id="2880967"/>
    <lineage>
        <taxon>Bacteria</taxon>
        <taxon>Bacillati</taxon>
        <taxon>Bacillota</taxon>
        <taxon>Bacilli</taxon>
        <taxon>Bacillales</taxon>
        <taxon>Bacillaceae</taxon>
        <taxon>Sutcliffiella</taxon>
    </lineage>
</organism>
<evidence type="ECO:0000313" key="1">
    <source>
        <dbReference type="EMBL" id="CAG9620685.1"/>
    </source>
</evidence>
<evidence type="ECO:0008006" key="3">
    <source>
        <dbReference type="Google" id="ProtNLM"/>
    </source>
</evidence>